<dbReference type="Proteomes" id="UP000006319">
    <property type="component" value="Unassembled WGS sequence"/>
</dbReference>
<proteinExistence type="predicted"/>
<dbReference type="EMBL" id="DF157241">
    <property type="protein sequence ID" value="GAB69507.1"/>
    <property type="molecule type" value="Genomic_DNA"/>
</dbReference>
<protein>
    <submittedName>
        <fullName evidence="1">CYIR protein</fullName>
    </submittedName>
</protein>
<evidence type="ECO:0000313" key="2">
    <source>
        <dbReference type="Proteomes" id="UP000006319"/>
    </source>
</evidence>
<feature type="non-terminal residue" evidence="1">
    <location>
        <position position="131"/>
    </location>
</feature>
<name>K6VJE0_PLACD</name>
<dbReference type="InterPro" id="IPR008780">
    <property type="entry name" value="Plasmodium_Vir"/>
</dbReference>
<reference evidence="1 2" key="1">
    <citation type="journal article" date="2012" name="Nat. Genet.">
        <title>Plasmodium cynomolgi genome sequences provide insight into Plasmodium vivax and the monkey malaria clade.</title>
        <authorList>
            <person name="Tachibana S."/>
            <person name="Sullivan S.A."/>
            <person name="Kawai S."/>
            <person name="Nakamura S."/>
            <person name="Kim H.R."/>
            <person name="Goto N."/>
            <person name="Arisue N."/>
            <person name="Palacpac N.M.Q."/>
            <person name="Honma H."/>
            <person name="Yagi M."/>
            <person name="Tougan T."/>
            <person name="Katakai Y."/>
            <person name="Kaneko O."/>
            <person name="Mita T."/>
            <person name="Kita K."/>
            <person name="Yasutomi Y."/>
            <person name="Sutton P.L."/>
            <person name="Shakhbatyan R."/>
            <person name="Horii T."/>
            <person name="Yasunaga T."/>
            <person name="Barnwell J.W."/>
            <person name="Escalante A.A."/>
            <person name="Carlton J.M."/>
            <person name="Tanabe K."/>
        </authorList>
    </citation>
    <scope>NUCLEOTIDE SEQUENCE [LARGE SCALE GENOMIC DNA]</scope>
    <source>
        <strain evidence="1 2">B</strain>
    </source>
</reference>
<keyword evidence="2" id="KW-1185">Reference proteome</keyword>
<accession>K6VJE0</accession>
<dbReference type="GeneID" id="14696049"/>
<dbReference type="Pfam" id="PF05795">
    <property type="entry name" value="Plasmodium_Vir"/>
    <property type="match status" value="1"/>
</dbReference>
<sequence length="131" mass="15376">MAPKQARVVVSADELVFTYFYYYLDITEKVSEPLKLNKLYDDFYVKDSKSKFISECNALDNLDKIHKGVKELCMKLVSSLDNLSKKEMNKQERDDRCNYLPYWLYGEIGKIYKEPSLKSSDNTPFFKELIG</sequence>
<dbReference type="VEuPathDB" id="PlasmoDB:PCYB_002560"/>
<dbReference type="AlphaFoldDB" id="K6VJE0"/>
<evidence type="ECO:0000313" key="1">
    <source>
        <dbReference type="EMBL" id="GAB69507.1"/>
    </source>
</evidence>
<organism evidence="1 2">
    <name type="scientific">Plasmodium cynomolgi (strain B)</name>
    <dbReference type="NCBI Taxonomy" id="1120755"/>
    <lineage>
        <taxon>Eukaryota</taxon>
        <taxon>Sar</taxon>
        <taxon>Alveolata</taxon>
        <taxon>Apicomplexa</taxon>
        <taxon>Aconoidasida</taxon>
        <taxon>Haemosporida</taxon>
        <taxon>Plasmodiidae</taxon>
        <taxon>Plasmodium</taxon>
        <taxon>Plasmodium (Plasmodium)</taxon>
    </lineage>
</organism>
<gene>
    <name evidence="1" type="ORF">PCYB_002560</name>
</gene>
<dbReference type="RefSeq" id="XP_004227725.1">
    <property type="nucleotide sequence ID" value="XM_004227677.1"/>
</dbReference>
<dbReference type="OrthoDB" id="388066at2759"/>
<dbReference type="PhylomeDB" id="K6VJE0"/>
<dbReference type="KEGG" id="pcy:PCYB_002560"/>